<proteinExistence type="predicted"/>
<reference evidence="4" key="1">
    <citation type="submission" date="2018-02" db="EMBL/GenBank/DDBJ databases">
        <authorList>
            <person name="Clavel T."/>
            <person name="Strowig T."/>
        </authorList>
    </citation>
    <scope>NUCLEOTIDE SEQUENCE [LARGE SCALE GENOMIC DNA]</scope>
    <source>
        <strain evidence="4">DSM 103720</strain>
    </source>
</reference>
<dbReference type="SUPFAM" id="SSF52540">
    <property type="entry name" value="P-loop containing nucleoside triphosphate hydrolases"/>
    <property type="match status" value="2"/>
</dbReference>
<accession>A0A2V1IS01</accession>
<evidence type="ECO:0000256" key="1">
    <source>
        <dbReference type="SAM" id="MobiDB-lite"/>
    </source>
</evidence>
<evidence type="ECO:0000313" key="3">
    <source>
        <dbReference type="EMBL" id="PWB04346.1"/>
    </source>
</evidence>
<dbReference type="Gene3D" id="3.40.50.300">
    <property type="entry name" value="P-loop containing nucleotide triphosphate hydrolases"/>
    <property type="match status" value="2"/>
</dbReference>
<feature type="domain" description="Helicase C-terminal" evidence="2">
    <location>
        <begin position="500"/>
        <end position="678"/>
    </location>
</feature>
<keyword evidence="4" id="KW-1185">Reference proteome</keyword>
<protein>
    <recommendedName>
        <fullName evidence="2">Helicase C-terminal domain-containing protein</fullName>
    </recommendedName>
</protein>
<feature type="compositionally biased region" description="Acidic residues" evidence="1">
    <location>
        <begin position="946"/>
        <end position="960"/>
    </location>
</feature>
<dbReference type="PANTHER" id="PTHR41313:SF1">
    <property type="entry name" value="DNA METHYLASE ADENINE-SPECIFIC DOMAIN-CONTAINING PROTEIN"/>
    <property type="match status" value="1"/>
</dbReference>
<dbReference type="InterPro" id="IPR052933">
    <property type="entry name" value="DNA_Protect_Modify"/>
</dbReference>
<dbReference type="SMART" id="SM00490">
    <property type="entry name" value="HELICc"/>
    <property type="match status" value="1"/>
</dbReference>
<dbReference type="PANTHER" id="PTHR41313">
    <property type="entry name" value="ADENINE-SPECIFIC METHYLTRANSFERASE"/>
    <property type="match status" value="1"/>
</dbReference>
<dbReference type="InterPro" id="IPR027417">
    <property type="entry name" value="P-loop_NTPase"/>
</dbReference>
<name>A0A2V1IS01_9BACT</name>
<gene>
    <name evidence="3" type="ORF">C5O23_00020</name>
</gene>
<dbReference type="SMART" id="SM00487">
    <property type="entry name" value="DEXDc"/>
    <property type="match status" value="1"/>
</dbReference>
<dbReference type="InterPro" id="IPR001650">
    <property type="entry name" value="Helicase_C-like"/>
</dbReference>
<feature type="region of interest" description="Disordered" evidence="1">
    <location>
        <begin position="946"/>
        <end position="982"/>
    </location>
</feature>
<dbReference type="EMBL" id="PUEC01000001">
    <property type="protein sequence ID" value="PWB04346.1"/>
    <property type="molecule type" value="Genomic_DNA"/>
</dbReference>
<evidence type="ECO:0000259" key="2">
    <source>
        <dbReference type="PROSITE" id="PS51194"/>
    </source>
</evidence>
<dbReference type="PROSITE" id="PS51194">
    <property type="entry name" value="HELICASE_CTER"/>
    <property type="match status" value="1"/>
</dbReference>
<dbReference type="Proteomes" id="UP000244905">
    <property type="component" value="Unassembled WGS sequence"/>
</dbReference>
<organism evidence="3 4">
    <name type="scientific">Duncaniella muris</name>
    <dbReference type="NCBI Taxonomy" id="2094150"/>
    <lineage>
        <taxon>Bacteria</taxon>
        <taxon>Pseudomonadati</taxon>
        <taxon>Bacteroidota</taxon>
        <taxon>Bacteroidia</taxon>
        <taxon>Bacteroidales</taxon>
        <taxon>Muribaculaceae</taxon>
        <taxon>Duncaniella</taxon>
    </lineage>
</organism>
<sequence>MESAPELAKEIEETYNNIFNNSAPMTIPDEYIPEYFDGAARVIGGKPIKMRKHQSKAIVRGTMQSLMLAHEVGTGKTFTLITTAMEMRRLGTAKKPMIVVQNATLGQFVASAKALYPDARILSLEDKDRNAEGRKDFYAKIRYNDWDMVVIPQSVLERIPDHPDRERRFIEESIQEKMDVIEAMSKDREAGRAVAALKKDVENLRDQLNKLSDTETAEGEVTERVMVTSGSKPKKDGKRAAIAKENAKTRAEEMLNRATDDTLNFDDLGVDAILVDEAHEYKHLGFATAMQRGVKGVDPSYSKKCQGLYLKVKAVQEKSGGRNVIFATGTPISNTAAEVWTFMRYLLPREVMEGHNIWHFDDFVRNFGSIQQMLEFTTQGTYKENNRFAGYSNLPELARIWAGITDTVLTAEAGEVKSQIPELEGGQPTDLYLPQTNGLRAVLKFVRAQLKAYDEMSGQEKKENSHIPLVMYGIAKAAAIDARLVMANAPDDPHSKTNEAVRQTLRSLEDSKAYNGTVAIFADNYQRKNKGTGAVEFNLFDDIRTKLIAQGVPAEQVVIMRDGMTDKAKEKIFAKVNAGEIRVILGTTQRLGVGVNIQERLHTLMHIDAPNRPMDYWQRMGRLLRQGNMHKEMGIPVRVIRFGVEDSLDVTAYQRLKTKGAIADAIMHSKDLLANNLENRILEEEGDEFGNITAELSGSQYAMLQNQTEKELRKLQAKQDQHRQHQMYIHRAEPRLREQIEKFGNDIMRSNEILALLENNPTTITINGKTYQSREDMQKVFEAHNKAMAAKKQSVQQDEPITSTLTFDIGNVHFTLTTHVSQIAGYGGQGPLSFDVDVQHDVVSHDIDYKRSFGDIPLKRIINELVDSVTSGKEERSNREAWVNAKERNETDLAALLKDKGKPFEHGERIKELEQKLEEYTIAMQEELKEKEAKYAEMDANIEDATDITFTSEDDEDSEDTPTNGDGNKYREDDDIDYSTLSDSNPMAMEARISELSKKVHTPVRIIRSLEELNEITSHRKRNAKGWWSAKDNEVVIVLPNNVNVADVDNTFVHEVAGHKGLRAFIGEERFNEFLGEVYNHASNPIRKVIDKKTDDMVNAEADRLRVRKAQARERAGEDVNSSYYADMAEARVEAEAKREEFRKEATEEYMSELGGRIGSEGFEKMSRDELTLWGKIKAKVQSFLDKFLRGLKIAKSIRLNDKDLSYILYKSWKNLRDKQGKGGVFAEAEDVVMRRRTGYDADDVTRFRDPGLGLEETITKMKAEALQANTDNLQAKRDAMRAIGGNLNHLRQAMARQREYDITTAKSVKDLARILMENGLLDTLGNAEVKSLLAQVTNSIGRQDISKQVDRVFEIMVNNHLRNIEQTFGKLISMRTSRADGRGINVQGALDPDGEAILKIFNTWKSLSVDEIDGRIADAIDSMSDPYAPIAERATLEYTGLQIARDYAESIAKSKQEEKMMREEIKKAKEEKDAGRMTADAYRQFEEATRVSIQQMKLDRIAAYESLMMKLGGELRESVDRAKAWREAEKERVNSIHHLANSDMQGRELRGDREDTRLMKLRNHWLVNWLLEPMSTLDQMLKMFGSKNPNGEGYMQNHFMRGWIDAADREQEMKEAVHKQMDEKAAEIFGKRRTWHNGGTRKVDYTYSDLYDYAKAQPGATIEYYDGAEMREYEIGQGELLYLYAVDKMPMGRATNRRMGIDDATMQRITDALDPKLKAYADWVQDELLPRMGDSANEVHKKMFGADMDAIDNYFPFVRDKDALKREVENGQVTQTNDRISVQTGAIKKRVASVAKWNMRKCNFMDVLAKHVDEMTHWTAFAELNRDFGTLLSYNRLKQQVFAMNSVYGSGEQLWKRFQECCAIATDAYEPQRAKFDSWMVQGTKGVTMGKISLRPFTALKQTLSLPAFFGEVNMGYVAADLGTGGVKACQWAWKNMPNFRKRILSRTSGDYRLKENEYDGKIMKASSYGMLPNIGVDAWTIAVGSHGVYKTRKAKYLRWGMEESQAERRAMQDAELCYNKSQQSSEGPFMAPVQVDHTFYATSAMLFRNSPTSYTREAHTSARNLKRLISGEVNEEYVAKQILRTLHPKAEGAWTDAEWANARKNAKREIRSAYVKNTVNLAMFGWILPWLWRIGGVAPILLLSGDDDEKQKQWEDATRQSMFAPVEGLAYGDVIADGLNMLTGANEKSIYNLGRSNPIYSDIMQAAKKADKDMMAAANDVINIIGGMAFGVNPQTITDWTAAIIDYNSDAQTQKECALLVARLLSCPPSQLEKVYFEELDLTAKEASEMTPQEVAERYAEYKMMREEPLTGWLRSEAETDSIKANRKKKVFDFAKERINNNVATERTKQLLSEYDEVTKRQTEINKLRKTDREAFRAGRKELLESVDMRTHGRVKRYKRDMQKLTERYLTAKTPAERDSIVGLMFGTRDRLLEDLDNTQQ</sequence>
<comment type="caution">
    <text evidence="3">The sequence shown here is derived from an EMBL/GenBank/DDBJ whole genome shotgun (WGS) entry which is preliminary data.</text>
</comment>
<evidence type="ECO:0000313" key="4">
    <source>
        <dbReference type="Proteomes" id="UP000244905"/>
    </source>
</evidence>
<dbReference type="Pfam" id="PF00271">
    <property type="entry name" value="Helicase_C"/>
    <property type="match status" value="1"/>
</dbReference>
<dbReference type="InterPro" id="IPR014001">
    <property type="entry name" value="Helicase_ATP-bd"/>
</dbReference>